<sequence>MRVLTTEGTETAGRDGVDHYEHEAADIELKDYAQELAFLPDLSETSITKLYYTATNVQNPELSPERPEGLVEVLKNHEGIMISSGNALPPSAY</sequence>
<proteinExistence type="predicted"/>
<dbReference type="EMBL" id="RCMG01000616">
    <property type="protein sequence ID" value="KAG2851313.1"/>
    <property type="molecule type" value="Genomic_DNA"/>
</dbReference>
<evidence type="ECO:0000313" key="4">
    <source>
        <dbReference type="EMBL" id="KAG2963345.1"/>
    </source>
</evidence>
<dbReference type="Proteomes" id="UP000774804">
    <property type="component" value="Unassembled WGS sequence"/>
</dbReference>
<dbReference type="EMBL" id="RCMV01001432">
    <property type="protein sequence ID" value="KAG3208632.1"/>
    <property type="molecule type" value="Genomic_DNA"/>
</dbReference>
<organism evidence="1 6">
    <name type="scientific">Phytophthora cactorum</name>
    <dbReference type="NCBI Taxonomy" id="29920"/>
    <lineage>
        <taxon>Eukaryota</taxon>
        <taxon>Sar</taxon>
        <taxon>Stramenopiles</taxon>
        <taxon>Oomycota</taxon>
        <taxon>Peronosporomycetes</taxon>
        <taxon>Peronosporales</taxon>
        <taxon>Peronosporaceae</taxon>
        <taxon>Phytophthora</taxon>
    </lineage>
</organism>
<dbReference type="EMBL" id="RCML01001345">
    <property type="protein sequence ID" value="KAG2963345.1"/>
    <property type="molecule type" value="Genomic_DNA"/>
</dbReference>
<evidence type="ECO:0000313" key="2">
    <source>
        <dbReference type="EMBL" id="KAG2886068.1"/>
    </source>
</evidence>
<dbReference type="EMBL" id="RCMK01001357">
    <property type="protein sequence ID" value="KAG2896002.1"/>
    <property type="molecule type" value="Genomic_DNA"/>
</dbReference>
<dbReference type="VEuPathDB" id="FungiDB:PC110_g13328"/>
<dbReference type="EMBL" id="RCMI01001364">
    <property type="protein sequence ID" value="KAG2886068.1"/>
    <property type="molecule type" value="Genomic_DNA"/>
</dbReference>
<comment type="caution">
    <text evidence="1">The sequence shown here is derived from an EMBL/GenBank/DDBJ whole genome shotgun (WGS) entry which is preliminary data.</text>
</comment>
<protein>
    <submittedName>
        <fullName evidence="1">Uncharacterized protein</fullName>
    </submittedName>
</protein>
<evidence type="ECO:0000313" key="5">
    <source>
        <dbReference type="EMBL" id="KAG3208632.1"/>
    </source>
</evidence>
<evidence type="ECO:0000313" key="1">
    <source>
        <dbReference type="EMBL" id="KAG2851313.1"/>
    </source>
</evidence>
<dbReference type="Proteomes" id="UP000736787">
    <property type="component" value="Unassembled WGS sequence"/>
</dbReference>
<reference evidence="1" key="1">
    <citation type="submission" date="2018-10" db="EMBL/GenBank/DDBJ databases">
        <title>Effector identification in a new, highly contiguous assembly of the strawberry crown rot pathogen Phytophthora cactorum.</title>
        <authorList>
            <person name="Armitage A.D."/>
            <person name="Nellist C.F."/>
            <person name="Bates H."/>
            <person name="Vickerstaff R.J."/>
            <person name="Harrison R.J."/>
        </authorList>
    </citation>
    <scope>NUCLEOTIDE SEQUENCE</scope>
    <source>
        <strain evidence="1">15-7</strain>
        <strain evidence="2">4032</strain>
        <strain evidence="3">4040</strain>
        <strain evidence="4">P415</strain>
        <strain evidence="5">P421</strain>
    </source>
</reference>
<evidence type="ECO:0000313" key="6">
    <source>
        <dbReference type="Proteomes" id="UP000735874"/>
    </source>
</evidence>
<gene>
    <name evidence="1" type="ORF">PC113_g16015</name>
    <name evidence="2" type="ORF">PC115_g20783</name>
    <name evidence="3" type="ORF">PC117_g23100</name>
    <name evidence="4" type="ORF">PC118_g20949</name>
    <name evidence="5" type="ORF">PC129_g20348</name>
</gene>
<dbReference type="Proteomes" id="UP000735874">
    <property type="component" value="Unassembled WGS sequence"/>
</dbReference>
<dbReference type="Proteomes" id="UP000697107">
    <property type="component" value="Unassembled WGS sequence"/>
</dbReference>
<name>A0A8T0YMY7_9STRA</name>
<dbReference type="AlphaFoldDB" id="A0A8T0YMY7"/>
<evidence type="ECO:0000313" key="3">
    <source>
        <dbReference type="EMBL" id="KAG2896002.1"/>
    </source>
</evidence>
<dbReference type="Proteomes" id="UP000760860">
    <property type="component" value="Unassembled WGS sequence"/>
</dbReference>
<accession>A0A8T0YMY7</accession>